<dbReference type="RefSeq" id="WP_267645474.1">
    <property type="nucleotide sequence ID" value="NZ_JANHGR010000001.1"/>
</dbReference>
<keyword evidence="1" id="KW-0472">Membrane</keyword>
<keyword evidence="1" id="KW-0812">Transmembrane</keyword>
<dbReference type="Proteomes" id="UP001597139">
    <property type="component" value="Unassembled WGS sequence"/>
</dbReference>
<dbReference type="Pfam" id="PF19545">
    <property type="entry name" value="DUF6069"/>
    <property type="match status" value="1"/>
</dbReference>
<dbReference type="EMBL" id="JBHUCZ010000001">
    <property type="protein sequence ID" value="MFD1566205.1"/>
    <property type="molecule type" value="Genomic_DNA"/>
</dbReference>
<gene>
    <name evidence="2" type="ORF">ACFSAU_01750</name>
</gene>
<feature type="transmembrane region" description="Helical" evidence="1">
    <location>
        <begin position="50"/>
        <end position="72"/>
    </location>
</feature>
<sequence>MSNVTSTEPTVRQPSLPVRGAVAVTLSVLLNAALVLLVSTLGVAPGFQPLTIPPVVFLSAVGAAGATGVYWLLRRRVDDADRTFVRVAAVVLALSYLPDVGLLFADPAATVVGVGVLMVMHVVVAAASVGTLVFWTGTR</sequence>
<accession>A0ABD6BNN6</accession>
<feature type="transmembrane region" description="Helical" evidence="1">
    <location>
        <begin position="21"/>
        <end position="44"/>
    </location>
</feature>
<organism evidence="2 3">
    <name type="scientific">Halolamina litorea</name>
    <dbReference type="NCBI Taxonomy" id="1515593"/>
    <lineage>
        <taxon>Archaea</taxon>
        <taxon>Methanobacteriati</taxon>
        <taxon>Methanobacteriota</taxon>
        <taxon>Stenosarchaea group</taxon>
        <taxon>Halobacteria</taxon>
        <taxon>Halobacteriales</taxon>
        <taxon>Haloferacaceae</taxon>
    </lineage>
</organism>
<evidence type="ECO:0000313" key="2">
    <source>
        <dbReference type="EMBL" id="MFD1566205.1"/>
    </source>
</evidence>
<dbReference type="AlphaFoldDB" id="A0ABD6BNN6"/>
<keyword evidence="3" id="KW-1185">Reference proteome</keyword>
<feature type="transmembrane region" description="Helical" evidence="1">
    <location>
        <begin position="84"/>
        <end position="105"/>
    </location>
</feature>
<reference evidence="2 3" key="1">
    <citation type="journal article" date="2019" name="Int. J. Syst. Evol. Microbiol.">
        <title>The Global Catalogue of Microorganisms (GCM) 10K type strain sequencing project: providing services to taxonomists for standard genome sequencing and annotation.</title>
        <authorList>
            <consortium name="The Broad Institute Genomics Platform"/>
            <consortium name="The Broad Institute Genome Sequencing Center for Infectious Disease"/>
            <person name="Wu L."/>
            <person name="Ma J."/>
        </authorList>
    </citation>
    <scope>NUCLEOTIDE SEQUENCE [LARGE SCALE GENOMIC DNA]</scope>
    <source>
        <strain evidence="2 3">CGMCC 1.12859</strain>
    </source>
</reference>
<feature type="transmembrane region" description="Helical" evidence="1">
    <location>
        <begin position="111"/>
        <end position="135"/>
    </location>
</feature>
<dbReference type="InterPro" id="IPR045713">
    <property type="entry name" value="DUF6069"/>
</dbReference>
<proteinExistence type="predicted"/>
<protein>
    <submittedName>
        <fullName evidence="2">DUF6069 family protein</fullName>
    </submittedName>
</protein>
<evidence type="ECO:0000256" key="1">
    <source>
        <dbReference type="SAM" id="Phobius"/>
    </source>
</evidence>
<evidence type="ECO:0000313" key="3">
    <source>
        <dbReference type="Proteomes" id="UP001597139"/>
    </source>
</evidence>
<name>A0ABD6BNN6_9EURY</name>
<comment type="caution">
    <text evidence="2">The sequence shown here is derived from an EMBL/GenBank/DDBJ whole genome shotgun (WGS) entry which is preliminary data.</text>
</comment>
<keyword evidence="1" id="KW-1133">Transmembrane helix</keyword>